<dbReference type="Proteomes" id="UP000013785">
    <property type="component" value="Unassembled WGS sequence"/>
</dbReference>
<keyword evidence="1" id="KW-1133">Transmembrane helix</keyword>
<reference evidence="3 4" key="1">
    <citation type="submission" date="2013-02" db="EMBL/GenBank/DDBJ databases">
        <title>The Genome Sequence of Enterococcus phoeniculicola BAA-412.</title>
        <authorList>
            <consortium name="The Broad Institute Genome Sequencing Platform"/>
            <consortium name="The Broad Institute Genome Sequencing Center for Infectious Disease"/>
            <person name="Earl A.M."/>
            <person name="Gilmore M.S."/>
            <person name="Lebreton F."/>
            <person name="Walker B."/>
            <person name="Young S.K."/>
            <person name="Zeng Q."/>
            <person name="Gargeya S."/>
            <person name="Fitzgerald M."/>
            <person name="Haas B."/>
            <person name="Abouelleil A."/>
            <person name="Alvarado L."/>
            <person name="Arachchi H.M."/>
            <person name="Berlin A.M."/>
            <person name="Chapman S.B."/>
            <person name="Dewar J."/>
            <person name="Goldberg J."/>
            <person name="Griggs A."/>
            <person name="Gujja S."/>
            <person name="Hansen M."/>
            <person name="Howarth C."/>
            <person name="Imamovic A."/>
            <person name="Larimer J."/>
            <person name="McCowan C."/>
            <person name="Murphy C."/>
            <person name="Neiman D."/>
            <person name="Pearson M."/>
            <person name="Priest M."/>
            <person name="Roberts A."/>
            <person name="Saif S."/>
            <person name="Shea T."/>
            <person name="Sisk P."/>
            <person name="Sykes S."/>
            <person name="Wortman J."/>
            <person name="Nusbaum C."/>
            <person name="Birren B."/>
        </authorList>
    </citation>
    <scope>NUCLEOTIDE SEQUENCE [LARGE SCALE GENOMIC DNA]</scope>
    <source>
        <strain evidence="3 4">ATCC BAA-412</strain>
    </source>
</reference>
<feature type="domain" description="Cell wall elongation regulator TseB-like" evidence="2">
    <location>
        <begin position="46"/>
        <end position="90"/>
    </location>
</feature>
<accession>R3TKX2</accession>
<gene>
    <name evidence="3" type="ORF">UC3_02432</name>
</gene>
<dbReference type="HOGENOM" id="CLU_114070_0_1_9"/>
<dbReference type="Gene3D" id="3.10.450.40">
    <property type="match status" value="2"/>
</dbReference>
<comment type="caution">
    <text evidence="3">The sequence shown here is derived from an EMBL/GenBank/DDBJ whole genome shotgun (WGS) entry which is preliminary data.</text>
</comment>
<evidence type="ECO:0000313" key="3">
    <source>
        <dbReference type="EMBL" id="EOL42084.1"/>
    </source>
</evidence>
<dbReference type="SUPFAM" id="SSF54403">
    <property type="entry name" value="Cystatin/monellin"/>
    <property type="match status" value="2"/>
</dbReference>
<sequence length="167" mass="18902">MKNEAKTEQRVGIVLISIIVLLLTIIVLASVFYIRSNRPMAQAKAEATEIAEKYANIKTVDKFYWFTRKETYFSILGKDDTNKEVAVIIPKSGDKVKVVNQKDGLSQNQAEQLVLSEQPKESILKSSLGLYEKEPVWEIVTENSKGDLTYYLISFSDGKEVHVIKDV</sequence>
<proteinExistence type="predicted"/>
<evidence type="ECO:0000259" key="2">
    <source>
        <dbReference type="Pfam" id="PF17881"/>
    </source>
</evidence>
<organism evidence="3 4">
    <name type="scientific">Enterococcus phoeniculicola ATCC BAA-412</name>
    <dbReference type="NCBI Taxonomy" id="1158610"/>
    <lineage>
        <taxon>Bacteria</taxon>
        <taxon>Bacillati</taxon>
        <taxon>Bacillota</taxon>
        <taxon>Bacilli</taxon>
        <taxon>Lactobacillales</taxon>
        <taxon>Enterococcaceae</taxon>
        <taxon>Enterococcus</taxon>
    </lineage>
</organism>
<name>R3TKX2_9ENTE</name>
<dbReference type="Pfam" id="PF17881">
    <property type="entry name" value="TseB"/>
    <property type="match status" value="1"/>
</dbReference>
<dbReference type="EMBL" id="AJAT01000017">
    <property type="protein sequence ID" value="EOL42084.1"/>
    <property type="molecule type" value="Genomic_DNA"/>
</dbReference>
<protein>
    <recommendedName>
        <fullName evidence="2">Cell wall elongation regulator TseB-like domain-containing protein</fullName>
    </recommendedName>
</protein>
<dbReference type="OrthoDB" id="2242521at2"/>
<dbReference type="AlphaFoldDB" id="R3TKX2"/>
<evidence type="ECO:0000256" key="1">
    <source>
        <dbReference type="SAM" id="Phobius"/>
    </source>
</evidence>
<dbReference type="eggNOG" id="COG5353">
    <property type="taxonomic scope" value="Bacteria"/>
</dbReference>
<dbReference type="PATRIC" id="fig|1158610.3.peg.2409"/>
<keyword evidence="1" id="KW-0812">Transmembrane</keyword>
<dbReference type="STRING" id="154621.RV11_GL003423"/>
<dbReference type="RefSeq" id="WP_010769076.1">
    <property type="nucleotide sequence ID" value="NZ_ASWE01000001.1"/>
</dbReference>
<dbReference type="InterPro" id="IPR041401">
    <property type="entry name" value="TseB-like_dom"/>
</dbReference>
<keyword evidence="4" id="KW-1185">Reference proteome</keyword>
<dbReference type="InterPro" id="IPR046350">
    <property type="entry name" value="Cystatin_sf"/>
</dbReference>
<feature type="transmembrane region" description="Helical" evidence="1">
    <location>
        <begin position="12"/>
        <end position="34"/>
    </location>
</feature>
<evidence type="ECO:0000313" key="4">
    <source>
        <dbReference type="Proteomes" id="UP000013785"/>
    </source>
</evidence>
<keyword evidence="1" id="KW-0472">Membrane</keyword>